<organism evidence="3 5">
    <name type="scientific">Puccinia coronata f. sp. avenae</name>
    <dbReference type="NCBI Taxonomy" id="200324"/>
    <lineage>
        <taxon>Eukaryota</taxon>
        <taxon>Fungi</taxon>
        <taxon>Dikarya</taxon>
        <taxon>Basidiomycota</taxon>
        <taxon>Pucciniomycotina</taxon>
        <taxon>Pucciniomycetes</taxon>
        <taxon>Pucciniales</taxon>
        <taxon>Pucciniaceae</taxon>
        <taxon>Puccinia</taxon>
    </lineage>
</organism>
<evidence type="ECO:0000313" key="3">
    <source>
        <dbReference type="EMBL" id="PLW38131.1"/>
    </source>
</evidence>
<evidence type="ECO:0000313" key="2">
    <source>
        <dbReference type="EMBL" id="PLW15997.1"/>
    </source>
</evidence>
<dbReference type="EMBL" id="PGCI01000038">
    <property type="protein sequence ID" value="PLW46610.1"/>
    <property type="molecule type" value="Genomic_DNA"/>
</dbReference>
<keyword evidence="5" id="KW-1185">Reference proteome</keyword>
<evidence type="ECO:0000313" key="5">
    <source>
        <dbReference type="Proteomes" id="UP000235388"/>
    </source>
</evidence>
<protein>
    <submittedName>
        <fullName evidence="3">Uncharacterized protein</fullName>
    </submittedName>
</protein>
<dbReference type="AlphaFoldDB" id="A0A2N5UK40"/>
<evidence type="ECO:0000313" key="6">
    <source>
        <dbReference type="Proteomes" id="UP000235392"/>
    </source>
</evidence>
<feature type="compositionally biased region" description="Basic and acidic residues" evidence="1">
    <location>
        <begin position="490"/>
        <end position="506"/>
    </location>
</feature>
<dbReference type="EMBL" id="PGCI01000783">
    <property type="protein sequence ID" value="PLW15997.1"/>
    <property type="molecule type" value="Genomic_DNA"/>
</dbReference>
<sequence length="591" mass="66702">MQNRLELLLRQQLRLSRLLGNNIPTNTNTQVEATNRISLVGTQLTDISTLLSQKHPHQISTIQVNQEWSTGTRTQLANSHLIILHYPTPNHHRPEDHHALALLHQPTLVVIDTGDIPKKYIKLTTPPSSASNHQETVCINLSAALRATQKELGDDHCHLIDQIRHSGLLELNQAISRALNRPSEEIHTRILFSQSELALHLHSERLLRLSHHIHSAQQRLYTYQIRLNKLKKQLHHSQQLLLAEKISLDVSPVLTRLGFFSLPFRAHSVGHYVLQHLQETGLDEMEKRLIFHAGQVKLMHENVEEVVQELAADGELKEYRRETEMNGVMQGRRYGELWGAEAMGSVGILAARKRQLVGQGGPLHVLQTRAHALLRNNVAAGAGLSVFSLASYWNSYQLLLTPALQGDSLTAHNYHNHPAITSLFLLVSLIYLSQSSWSKSLNAFRNDFARWNEALKNDLLTQQQKTAAQMFRLSVPLHATDDASAAGGGERGDDETRSQDKGGEVDLLDSMRDRMEARMRVPDEDRRRIAADPLVAEMARSSQLAPPETLGQWIQLTQSLLGKLKIQYFHHHLHQQQQQQHSHPSVPPPSS</sequence>
<gene>
    <name evidence="3" type="ORF">PCANC_14182</name>
    <name evidence="4" type="ORF">PCASD_07392</name>
    <name evidence="2" type="ORF">PCASD_19293</name>
</gene>
<proteinExistence type="predicted"/>
<reference evidence="5 6" key="1">
    <citation type="submission" date="2017-11" db="EMBL/GenBank/DDBJ databases">
        <title>De novo assembly and phasing of dikaryotic genomes from two isolates of Puccinia coronata f. sp. avenae, the causal agent of oat crown rust.</title>
        <authorList>
            <person name="Miller M.E."/>
            <person name="Zhang Y."/>
            <person name="Omidvar V."/>
            <person name="Sperschneider J."/>
            <person name="Schwessinger B."/>
            <person name="Raley C."/>
            <person name="Palmer J.M."/>
            <person name="Garnica D."/>
            <person name="Upadhyaya N."/>
            <person name="Rathjen J."/>
            <person name="Taylor J.M."/>
            <person name="Park R.F."/>
            <person name="Dodds P.N."/>
            <person name="Hirsch C.D."/>
            <person name="Kianian S.F."/>
            <person name="Figueroa M."/>
        </authorList>
    </citation>
    <scope>NUCLEOTIDE SEQUENCE [LARGE SCALE GENOMIC DNA]</scope>
    <source>
        <strain evidence="3">12NC29</strain>
        <strain evidence="2">12SD80</strain>
    </source>
</reference>
<feature type="region of interest" description="Disordered" evidence="1">
    <location>
        <begin position="481"/>
        <end position="506"/>
    </location>
</feature>
<dbReference type="Proteomes" id="UP000235388">
    <property type="component" value="Unassembled WGS sequence"/>
</dbReference>
<evidence type="ECO:0000256" key="1">
    <source>
        <dbReference type="SAM" id="MobiDB-lite"/>
    </source>
</evidence>
<dbReference type="EMBL" id="PGCJ01000212">
    <property type="protein sequence ID" value="PLW38131.1"/>
    <property type="molecule type" value="Genomic_DNA"/>
</dbReference>
<accession>A0A2N5UK40</accession>
<dbReference type="Proteomes" id="UP000235392">
    <property type="component" value="Unassembled WGS sequence"/>
</dbReference>
<evidence type="ECO:0000313" key="4">
    <source>
        <dbReference type="EMBL" id="PLW46610.1"/>
    </source>
</evidence>
<name>A0A2N5UK40_9BASI</name>
<dbReference type="OrthoDB" id="10378395at2759"/>
<comment type="caution">
    <text evidence="3">The sequence shown here is derived from an EMBL/GenBank/DDBJ whole genome shotgun (WGS) entry which is preliminary data.</text>
</comment>